<dbReference type="Proteomes" id="UP000291343">
    <property type="component" value="Unassembled WGS sequence"/>
</dbReference>
<sequence length="260" mass="30297">MAVSLPLFSELKRERERGRNFSENEKMKFLDIVLQYKDVIENKKTDKMSIVIKSNYWTKIADEYNAFQTTGLREVKTLKSLYENLKMKARRDKARENEESQKTEAYSSEMNALSLRVLNELSGQFEPVETLYDSSSEPEKVSEANDPLKIDDPPEERFTTETSIIEEPVVMIREPPRNETPTIGAGKRRKVSEANLALEDYAKGKIEIAQSKYELLLTEHNKRMKILHLEEETAKLKLEREKIDLEISKMKLNREKFNGL</sequence>
<accession>A0A482XAA1</accession>
<comment type="caution">
    <text evidence="9">The sequence shown here is derived from an EMBL/GenBank/DDBJ whole genome shotgun (WGS) entry which is preliminary data.</text>
</comment>
<dbReference type="SMR" id="A0A482XAA1"/>
<dbReference type="InParanoid" id="A0A482XAA1"/>
<evidence type="ECO:0000256" key="2">
    <source>
        <dbReference type="ARBA" id="ARBA00016807"/>
    </source>
</evidence>
<dbReference type="AlphaFoldDB" id="A0A482XAA1"/>
<evidence type="ECO:0000259" key="8">
    <source>
        <dbReference type="Pfam" id="PF13873"/>
    </source>
</evidence>
<name>A0A482XAA1_LAOST</name>
<evidence type="ECO:0000256" key="4">
    <source>
        <dbReference type="ARBA" id="ARBA00023163"/>
    </source>
</evidence>
<feature type="region of interest" description="Disordered" evidence="7">
    <location>
        <begin position="130"/>
        <end position="155"/>
    </location>
</feature>
<feature type="domain" description="Myb/SANT-like DNA-binding" evidence="8">
    <location>
        <begin position="17"/>
        <end position="93"/>
    </location>
</feature>
<feature type="compositionally biased region" description="Basic and acidic residues" evidence="7">
    <location>
        <begin position="137"/>
        <end position="155"/>
    </location>
</feature>
<evidence type="ECO:0000256" key="7">
    <source>
        <dbReference type="SAM" id="MobiDB-lite"/>
    </source>
</evidence>
<protein>
    <recommendedName>
        <fullName evidence="2">Regulatory protein zeste</fullName>
    </recommendedName>
</protein>
<dbReference type="PANTHER" id="PTHR21411">
    <property type="entry name" value="APONTIC"/>
    <property type="match status" value="1"/>
</dbReference>
<comment type="subunit">
    <text evidence="1">Self-associates forming complexes of several hundred monomers.</text>
</comment>
<dbReference type="PANTHER" id="PTHR21411:SF0">
    <property type="entry name" value="REGULATORY PROTEIN ZESTE"/>
    <property type="match status" value="1"/>
</dbReference>
<evidence type="ECO:0000256" key="1">
    <source>
        <dbReference type="ARBA" id="ARBA00011764"/>
    </source>
</evidence>
<keyword evidence="3" id="KW-0805">Transcription regulation</keyword>
<dbReference type="OrthoDB" id="6626591at2759"/>
<keyword evidence="4" id="KW-0804">Transcription</keyword>
<evidence type="ECO:0000256" key="3">
    <source>
        <dbReference type="ARBA" id="ARBA00023015"/>
    </source>
</evidence>
<dbReference type="STRING" id="195883.A0A482XAA1"/>
<keyword evidence="6" id="KW-0175">Coiled coil</keyword>
<keyword evidence="10" id="KW-1185">Reference proteome</keyword>
<dbReference type="Pfam" id="PF13873">
    <property type="entry name" value="Myb_DNA-bind_5"/>
    <property type="match status" value="1"/>
</dbReference>
<proteinExistence type="predicted"/>
<evidence type="ECO:0000313" key="9">
    <source>
        <dbReference type="EMBL" id="RZF42398.1"/>
    </source>
</evidence>
<gene>
    <name evidence="9" type="ORF">LSTR_LSTR004206</name>
</gene>
<evidence type="ECO:0000256" key="6">
    <source>
        <dbReference type="SAM" id="Coils"/>
    </source>
</evidence>
<evidence type="ECO:0000256" key="5">
    <source>
        <dbReference type="ARBA" id="ARBA00025466"/>
    </source>
</evidence>
<reference evidence="9 10" key="1">
    <citation type="journal article" date="2017" name="Gigascience">
        <title>Genome sequence of the small brown planthopper, Laodelphax striatellus.</title>
        <authorList>
            <person name="Zhu J."/>
            <person name="Jiang F."/>
            <person name="Wang X."/>
            <person name="Yang P."/>
            <person name="Bao Y."/>
            <person name="Zhao W."/>
            <person name="Wang W."/>
            <person name="Lu H."/>
            <person name="Wang Q."/>
            <person name="Cui N."/>
            <person name="Li J."/>
            <person name="Chen X."/>
            <person name="Luo L."/>
            <person name="Yu J."/>
            <person name="Kang L."/>
            <person name="Cui F."/>
        </authorList>
    </citation>
    <scope>NUCLEOTIDE SEQUENCE [LARGE SCALE GENOMIC DNA]</scope>
    <source>
        <strain evidence="9">Lst14</strain>
    </source>
</reference>
<dbReference type="EMBL" id="QKKF02015211">
    <property type="protein sequence ID" value="RZF42398.1"/>
    <property type="molecule type" value="Genomic_DNA"/>
</dbReference>
<organism evidence="9 10">
    <name type="scientific">Laodelphax striatellus</name>
    <name type="common">Small brown planthopper</name>
    <name type="synonym">Delphax striatella</name>
    <dbReference type="NCBI Taxonomy" id="195883"/>
    <lineage>
        <taxon>Eukaryota</taxon>
        <taxon>Metazoa</taxon>
        <taxon>Ecdysozoa</taxon>
        <taxon>Arthropoda</taxon>
        <taxon>Hexapoda</taxon>
        <taxon>Insecta</taxon>
        <taxon>Pterygota</taxon>
        <taxon>Neoptera</taxon>
        <taxon>Paraneoptera</taxon>
        <taxon>Hemiptera</taxon>
        <taxon>Auchenorrhyncha</taxon>
        <taxon>Fulgoroidea</taxon>
        <taxon>Delphacidae</taxon>
        <taxon>Criomorphinae</taxon>
        <taxon>Laodelphax</taxon>
    </lineage>
</organism>
<evidence type="ECO:0000313" key="10">
    <source>
        <dbReference type="Proteomes" id="UP000291343"/>
    </source>
</evidence>
<comment type="function">
    <text evidence="5">Involved in transvection phenomena (= synapsis-dependent gene expression), where the synaptic pairing of chromosomes carrying genes with which zeste interacts influences the expression of these genes. Zeste binds to DNA and stimulates transcription from a nearby promoter.</text>
</comment>
<feature type="coiled-coil region" evidence="6">
    <location>
        <begin position="226"/>
        <end position="255"/>
    </location>
</feature>
<dbReference type="InterPro" id="IPR028002">
    <property type="entry name" value="Myb_DNA-bind_5"/>
</dbReference>